<organism evidence="1">
    <name type="scientific">marine sediment metagenome</name>
    <dbReference type="NCBI Taxonomy" id="412755"/>
    <lineage>
        <taxon>unclassified sequences</taxon>
        <taxon>metagenomes</taxon>
        <taxon>ecological metagenomes</taxon>
    </lineage>
</organism>
<name>A0A0F9NQ00_9ZZZZ</name>
<reference evidence="1" key="1">
    <citation type="journal article" date="2015" name="Nature">
        <title>Complex archaea that bridge the gap between prokaryotes and eukaryotes.</title>
        <authorList>
            <person name="Spang A."/>
            <person name="Saw J.H."/>
            <person name="Jorgensen S.L."/>
            <person name="Zaremba-Niedzwiedzka K."/>
            <person name="Martijn J."/>
            <person name="Lind A.E."/>
            <person name="van Eijk R."/>
            <person name="Schleper C."/>
            <person name="Guy L."/>
            <person name="Ettema T.J."/>
        </authorList>
    </citation>
    <scope>NUCLEOTIDE SEQUENCE</scope>
</reference>
<dbReference type="AlphaFoldDB" id="A0A0F9NQ00"/>
<dbReference type="EMBL" id="LAZR01006606">
    <property type="protein sequence ID" value="KKM90935.1"/>
    <property type="molecule type" value="Genomic_DNA"/>
</dbReference>
<gene>
    <name evidence="1" type="ORF">LCGC14_1233550</name>
</gene>
<comment type="caution">
    <text evidence="1">The sequence shown here is derived from an EMBL/GenBank/DDBJ whole genome shotgun (WGS) entry which is preliminary data.</text>
</comment>
<sequence length="65" mass="7534">MNGLKIWFLKKKARRQYLRYQHLLSQWSCGSSLAEYISIEVTNARLALNETLGRLEALGENLHEA</sequence>
<proteinExistence type="predicted"/>
<accession>A0A0F9NQ00</accession>
<evidence type="ECO:0000313" key="1">
    <source>
        <dbReference type="EMBL" id="KKM90935.1"/>
    </source>
</evidence>
<protein>
    <submittedName>
        <fullName evidence="1">Uncharacterized protein</fullName>
    </submittedName>
</protein>